<proteinExistence type="predicted"/>
<dbReference type="Gene3D" id="2.130.10.10">
    <property type="entry name" value="YVTN repeat-like/Quinoprotein amine dehydrogenase"/>
    <property type="match status" value="1"/>
</dbReference>
<dbReference type="InterPro" id="IPR015943">
    <property type="entry name" value="WD40/YVTN_repeat-like_dom_sf"/>
</dbReference>
<feature type="compositionally biased region" description="Low complexity" evidence="1">
    <location>
        <begin position="159"/>
        <end position="168"/>
    </location>
</feature>
<evidence type="ECO:0000313" key="3">
    <source>
        <dbReference type="Proteomes" id="UP001363151"/>
    </source>
</evidence>
<accession>A0ABR1FTZ2</accession>
<comment type="caution">
    <text evidence="2">The sequence shown here is derived from an EMBL/GenBank/DDBJ whole genome shotgun (WGS) entry which is preliminary data.</text>
</comment>
<protein>
    <recommendedName>
        <fullName evidence="4">Anaphase-promoting complex subunit 4 WD40 domain-containing protein</fullName>
    </recommendedName>
</protein>
<evidence type="ECO:0008006" key="4">
    <source>
        <dbReference type="Google" id="ProtNLM"/>
    </source>
</evidence>
<feature type="compositionally biased region" description="Basic residues" evidence="1">
    <location>
        <begin position="169"/>
        <end position="181"/>
    </location>
</feature>
<feature type="region of interest" description="Disordered" evidence="1">
    <location>
        <begin position="1"/>
        <end position="35"/>
    </location>
</feature>
<dbReference type="InterPro" id="IPR036322">
    <property type="entry name" value="WD40_repeat_dom_sf"/>
</dbReference>
<keyword evidence="3" id="KW-1185">Reference proteome</keyword>
<dbReference type="EMBL" id="JBBJCI010000229">
    <property type="protein sequence ID" value="KAK7238605.1"/>
    <property type="molecule type" value="Genomic_DNA"/>
</dbReference>
<feature type="region of interest" description="Disordered" evidence="1">
    <location>
        <begin position="157"/>
        <end position="184"/>
    </location>
</feature>
<feature type="region of interest" description="Disordered" evidence="1">
    <location>
        <begin position="58"/>
        <end position="138"/>
    </location>
</feature>
<evidence type="ECO:0000313" key="2">
    <source>
        <dbReference type="EMBL" id="KAK7238605.1"/>
    </source>
</evidence>
<organism evidence="2 3">
    <name type="scientific">Aureococcus anophagefferens</name>
    <name type="common">Harmful bloom alga</name>
    <dbReference type="NCBI Taxonomy" id="44056"/>
    <lineage>
        <taxon>Eukaryota</taxon>
        <taxon>Sar</taxon>
        <taxon>Stramenopiles</taxon>
        <taxon>Ochrophyta</taxon>
        <taxon>Pelagophyceae</taxon>
        <taxon>Pelagomonadales</taxon>
        <taxon>Pelagomonadaceae</taxon>
        <taxon>Aureococcus</taxon>
    </lineage>
</organism>
<reference evidence="2 3" key="1">
    <citation type="submission" date="2024-03" db="EMBL/GenBank/DDBJ databases">
        <title>Aureococcus anophagefferens CCMP1851 and Kratosvirus quantuckense: Draft genome of a second virus-susceptible host strain in the model system.</title>
        <authorList>
            <person name="Chase E."/>
            <person name="Truchon A.R."/>
            <person name="Schepens W."/>
            <person name="Wilhelm S.W."/>
        </authorList>
    </citation>
    <scope>NUCLEOTIDE SEQUENCE [LARGE SCALE GENOMIC DNA]</scope>
    <source>
        <strain evidence="2 3">CCMP1851</strain>
    </source>
</reference>
<feature type="compositionally biased region" description="Low complexity" evidence="1">
    <location>
        <begin position="8"/>
        <end position="20"/>
    </location>
</feature>
<name>A0ABR1FTZ2_AURAN</name>
<evidence type="ECO:0000256" key="1">
    <source>
        <dbReference type="SAM" id="MobiDB-lite"/>
    </source>
</evidence>
<sequence>MRRHAPSARGLLGEALPAARPRARAARAARARDDDELHKRALDWGHDQFEKGLDWLTRTADRLGGPPGAEPRRRARASRRRAADAKRSAAGPERGGGGARVPPPPPPRHQTSPGERLGTKRPPRAPAVLGEGRRQRVQSVVENQVSEGMELHRLRDARSAAAPAAARAPARRSPRRGRRGRCTSSAVVAQLPVGRHELLTVAADTTATLWDLRGAQPRAVATVRGLPDYRGGLHAANVKALHFDQGGLLLLAANGHKVAATHVPPRATAQAPYASQAHKRHFVDDRGNRIHRHHLAIESLAVLPMRRMLLLGCEDGHVRVTA</sequence>
<dbReference type="SUPFAM" id="SSF50978">
    <property type="entry name" value="WD40 repeat-like"/>
    <property type="match status" value="1"/>
</dbReference>
<dbReference type="Proteomes" id="UP001363151">
    <property type="component" value="Unassembled WGS sequence"/>
</dbReference>
<gene>
    <name evidence="2" type="ORF">SO694_00020260</name>
</gene>